<dbReference type="Gene3D" id="3.40.50.300">
    <property type="entry name" value="P-loop containing nucleotide triphosphate hydrolases"/>
    <property type="match status" value="1"/>
</dbReference>
<sequence>MRILGPLEVRVGDRVLDLGGPRRQRLLAMLAARAGQPVGYEQLAEAIWDVDAPPTARRQAQNAVSQVRSLLHRAQTGIVVATVPAGYRLDVDPWQLDASRFRLLVAAAERRGSAEAAIDDLGAALDLWRGPALAGLDSGVLRREAVALEEARLAAAERWAGLALPAGRHDGVVAAGRPDGAGRLDAVVATLTDLALQHPLRERVALLLMAALHRAGRWVDAVDAYRRFASDLDREVGVAPGPDIRRLRDTILRDGVRATATPAGPPAPAGVPVPAQVPAPPSVFEGRADDLSRLDAAGLPTVDGPPRVVVVEGPAGVGKSALAARWAHDVRAAFPDGQLFIDLRGFSPGPGPSTREVLAGFAQALGVPTARVPTASAALQGLYRSLLADRRVLVVLDNAATVDQVMPLLPGASASTVLVTSRRRLPLVALGVDAHPVVLSGLDRPAAVALLRSLVGAGTAIDAAADLCAGLPLALRICAANAAAGDPDAVLAGLRGSRLDALALTEHQLAVRSALHPSYRALPPAAARLFRLLGTAPGTDLSSEAAAALLDADPATTRAAVTALADSYLLDRRPAHDRRAGGDRRAGERLQMHDLVRLYAAERCAAEDPPDEVSAAMGRLRAFYRASVFTAAQVAWPSAQPAPPAGGRGLTFASSADALAWLDRERATIVATVRHAATRDDPAAVDWAADTAATLMPYLWAHRHTSDWLDIGEAAAAGAERVGGLPTLARMTNFVGVAHWSVNGYEAAIDHMTRAFDLNTRLGRTRGAAANISNLAAIYRATGRLDAALDNGLRAAALYESIDDPLGWANTLLTVGMVHRDAGRLTEALDLDRRLLDSYRAQGHGDGEASALLELNRVLASLGRRPEALAAADAVLHLPPDVLSRINRSSALAAVVRSARPPLDTHLRLLSALLDDAPEVGDGHVECEVAVAAGVVAARLGRHREAVGYFGRARDRAVEIGDVSWQVEAVRGAAESGHRLGPHPDHLRRLGEALALARRHGLRICAAECLATRAVLASDLGDAATARSAARAALDLRDDTGMAFTDRALDGLLERLAAR</sequence>
<evidence type="ECO:0000256" key="3">
    <source>
        <dbReference type="ARBA" id="ARBA00023125"/>
    </source>
</evidence>
<dbReference type="Gene3D" id="1.25.40.10">
    <property type="entry name" value="Tetratricopeptide repeat domain"/>
    <property type="match status" value="3"/>
</dbReference>
<comment type="similarity">
    <text evidence="1">Belongs to the AfsR/DnrI/RedD regulatory family.</text>
</comment>
<gene>
    <name evidence="7" type="ORF">Voc01_087710</name>
</gene>
<keyword evidence="2" id="KW-0805">Transcription regulation</keyword>
<dbReference type="GO" id="GO:0003677">
    <property type="term" value="F:DNA binding"/>
    <property type="evidence" value="ECO:0007669"/>
    <property type="project" value="UniProtKB-UniRule"/>
</dbReference>
<dbReference type="Pfam" id="PF00486">
    <property type="entry name" value="Trans_reg_C"/>
    <property type="match status" value="1"/>
</dbReference>
<evidence type="ECO:0000259" key="6">
    <source>
        <dbReference type="PROSITE" id="PS51755"/>
    </source>
</evidence>
<feature type="DNA-binding region" description="OmpR/PhoB-type" evidence="5">
    <location>
        <begin position="1"/>
        <end position="91"/>
    </location>
</feature>
<dbReference type="SUPFAM" id="SSF48452">
    <property type="entry name" value="TPR-like"/>
    <property type="match status" value="3"/>
</dbReference>
<feature type="domain" description="OmpR/PhoB-type" evidence="6">
    <location>
        <begin position="1"/>
        <end position="91"/>
    </location>
</feature>
<dbReference type="PROSITE" id="PS51755">
    <property type="entry name" value="OMPR_PHOB"/>
    <property type="match status" value="1"/>
</dbReference>
<dbReference type="InterPro" id="IPR036388">
    <property type="entry name" value="WH-like_DNA-bd_sf"/>
</dbReference>
<evidence type="ECO:0000256" key="1">
    <source>
        <dbReference type="ARBA" id="ARBA00005820"/>
    </source>
</evidence>
<dbReference type="GO" id="GO:0000160">
    <property type="term" value="P:phosphorelay signal transduction system"/>
    <property type="evidence" value="ECO:0007669"/>
    <property type="project" value="InterPro"/>
</dbReference>
<organism evidence="7 8">
    <name type="scientific">Virgisporangium ochraceum</name>
    <dbReference type="NCBI Taxonomy" id="65505"/>
    <lineage>
        <taxon>Bacteria</taxon>
        <taxon>Bacillati</taxon>
        <taxon>Actinomycetota</taxon>
        <taxon>Actinomycetes</taxon>
        <taxon>Micromonosporales</taxon>
        <taxon>Micromonosporaceae</taxon>
        <taxon>Virgisporangium</taxon>
    </lineage>
</organism>
<name>A0A8J4EGF8_9ACTN</name>
<dbReference type="AlphaFoldDB" id="A0A8J4EGF8"/>
<dbReference type="CDD" id="cd15831">
    <property type="entry name" value="BTAD"/>
    <property type="match status" value="1"/>
</dbReference>
<dbReference type="SUPFAM" id="SSF52540">
    <property type="entry name" value="P-loop containing nucleoside triphosphate hydrolases"/>
    <property type="match status" value="1"/>
</dbReference>
<dbReference type="Pfam" id="PF03704">
    <property type="entry name" value="BTAD"/>
    <property type="match status" value="2"/>
</dbReference>
<keyword evidence="3 5" id="KW-0238">DNA-binding</keyword>
<dbReference type="Pfam" id="PF13401">
    <property type="entry name" value="AAA_22"/>
    <property type="match status" value="1"/>
</dbReference>
<dbReference type="InterPro" id="IPR027417">
    <property type="entry name" value="P-loop_NTPase"/>
</dbReference>
<dbReference type="SMART" id="SM01043">
    <property type="entry name" value="BTAD"/>
    <property type="match status" value="1"/>
</dbReference>
<dbReference type="EMBL" id="BOPH01000126">
    <property type="protein sequence ID" value="GIJ73854.1"/>
    <property type="molecule type" value="Genomic_DNA"/>
</dbReference>
<evidence type="ECO:0000256" key="4">
    <source>
        <dbReference type="ARBA" id="ARBA00023163"/>
    </source>
</evidence>
<dbReference type="GO" id="GO:0016887">
    <property type="term" value="F:ATP hydrolysis activity"/>
    <property type="evidence" value="ECO:0007669"/>
    <property type="project" value="InterPro"/>
</dbReference>
<dbReference type="Gene3D" id="1.10.10.10">
    <property type="entry name" value="Winged helix-like DNA-binding domain superfamily/Winged helix DNA-binding domain"/>
    <property type="match status" value="1"/>
</dbReference>
<accession>A0A8J4EGF8</accession>
<evidence type="ECO:0000256" key="5">
    <source>
        <dbReference type="PROSITE-ProRule" id="PRU01091"/>
    </source>
</evidence>
<dbReference type="InterPro" id="IPR051677">
    <property type="entry name" value="AfsR-DnrI-RedD_regulator"/>
</dbReference>
<dbReference type="SUPFAM" id="SSF46894">
    <property type="entry name" value="C-terminal effector domain of the bipartite response regulators"/>
    <property type="match status" value="1"/>
</dbReference>
<dbReference type="InterPro" id="IPR001867">
    <property type="entry name" value="OmpR/PhoB-type_DNA-bd"/>
</dbReference>
<keyword evidence="4" id="KW-0804">Transcription</keyword>
<dbReference type="PANTHER" id="PTHR35807:SF1">
    <property type="entry name" value="TRANSCRIPTIONAL REGULATOR REDD"/>
    <property type="match status" value="1"/>
</dbReference>
<dbReference type="PANTHER" id="PTHR35807">
    <property type="entry name" value="TRANSCRIPTIONAL REGULATOR REDD-RELATED"/>
    <property type="match status" value="1"/>
</dbReference>
<dbReference type="SMART" id="SM00862">
    <property type="entry name" value="Trans_reg_C"/>
    <property type="match status" value="1"/>
</dbReference>
<dbReference type="GO" id="GO:0006355">
    <property type="term" value="P:regulation of DNA-templated transcription"/>
    <property type="evidence" value="ECO:0007669"/>
    <property type="project" value="InterPro"/>
</dbReference>
<protein>
    <submittedName>
        <fullName evidence="7">XRE family transcriptional regulator</fullName>
    </submittedName>
</protein>
<dbReference type="InterPro" id="IPR049945">
    <property type="entry name" value="AAA_22"/>
</dbReference>
<proteinExistence type="inferred from homology"/>
<dbReference type="PRINTS" id="PR00364">
    <property type="entry name" value="DISEASERSIST"/>
</dbReference>
<dbReference type="InterPro" id="IPR016032">
    <property type="entry name" value="Sig_transdc_resp-reg_C-effctor"/>
</dbReference>
<dbReference type="Proteomes" id="UP000635606">
    <property type="component" value="Unassembled WGS sequence"/>
</dbReference>
<reference evidence="7" key="1">
    <citation type="submission" date="2021-01" db="EMBL/GenBank/DDBJ databases">
        <title>Whole genome shotgun sequence of Virgisporangium ochraceum NBRC 16418.</title>
        <authorList>
            <person name="Komaki H."/>
            <person name="Tamura T."/>
        </authorList>
    </citation>
    <scope>NUCLEOTIDE SEQUENCE</scope>
    <source>
        <strain evidence="7">NBRC 16418</strain>
    </source>
</reference>
<dbReference type="InterPro" id="IPR005158">
    <property type="entry name" value="BTAD"/>
</dbReference>
<evidence type="ECO:0000256" key="2">
    <source>
        <dbReference type="ARBA" id="ARBA00023015"/>
    </source>
</evidence>
<dbReference type="InterPro" id="IPR011990">
    <property type="entry name" value="TPR-like_helical_dom_sf"/>
</dbReference>
<evidence type="ECO:0000313" key="7">
    <source>
        <dbReference type="EMBL" id="GIJ73854.1"/>
    </source>
</evidence>
<comment type="caution">
    <text evidence="7">The sequence shown here is derived from an EMBL/GenBank/DDBJ whole genome shotgun (WGS) entry which is preliminary data.</text>
</comment>
<evidence type="ECO:0000313" key="8">
    <source>
        <dbReference type="Proteomes" id="UP000635606"/>
    </source>
</evidence>
<keyword evidence="8" id="KW-1185">Reference proteome</keyword>